<protein>
    <submittedName>
        <fullName evidence="2">Lytic transglycosylase domain-containing protein</fullName>
    </submittedName>
</protein>
<sequence length="669" mass="70907">MAKAWKDVIASQQYQALAPEQKAQAQEQYFNEVVAPQAGNDAEQAKQAFYAAYPPPTTQQPAQQPQEPGQPQKHQQQQGGFMSDLGNAAAETGRGLLQAGVNLANIPASMADAVASAGAWAGQKLGIGDGTYQPAPRVTTQGLEQDFGLQQGALTPQTTEGKIFSEALPYLTPVGAERIAAQAPSIAGRVAQGASRLLAENAVGSLAANSERDNPEALATDLGTSVVLGGAINQLGRAAGAAYRGVRGTISPEAQQAIQFANAADVPLHTTDVLQPNSRVGRMAQTTAENIPFAGTSSMRAGQQEARSQLVDEFASRFGEYDPSIVVGSLKAKTSGIKRAAGNRLEQVQNAMTGVNIQPSKAIQQIDTEIASLQKLGKVADNDTISKLHAYRDELTRNAGASGPMAMDLQQLSGLRSQFRQDVKGERTVLPNRSDAAIQRIYNAMTGDIDSAIGQNLGNDTLRRYKQANAIYADEANKLQNTRLKNVIMKGDLTPEVVNNMLFSKNKSEVQNLYRSVGQMGRAQMRNGIIGKAMEKSGGSPDQFLRQVNLMSNQTGIAFKGRDAAYLKGLKNYLESTKRAGQAGVTTPTGQQAIPFILGIGSATNPALVGAGGGYGLLARMYESETARNAMLRLANTPRGSTAFEKALADVERVVNSFAQGAKSEALSE</sequence>
<evidence type="ECO:0000256" key="1">
    <source>
        <dbReference type="SAM" id="MobiDB-lite"/>
    </source>
</evidence>
<evidence type="ECO:0000313" key="2">
    <source>
        <dbReference type="EMBL" id="HAT7592701.1"/>
    </source>
</evidence>
<gene>
    <name evidence="2" type="ORF">JAW44_002455</name>
</gene>
<dbReference type="EMBL" id="DACUGV010000003">
    <property type="protein sequence ID" value="HAT7592701.1"/>
    <property type="molecule type" value="Genomic_DNA"/>
</dbReference>
<reference evidence="2" key="1">
    <citation type="journal article" date="2018" name="Genome Biol.">
        <title>SKESA: strategic k-mer extension for scrupulous assemblies.</title>
        <authorList>
            <person name="Souvorov A."/>
            <person name="Agarwala R."/>
            <person name="Lipman D.J."/>
        </authorList>
    </citation>
    <scope>NUCLEOTIDE SEQUENCE</scope>
    <source>
        <strain evidence="2">RS189</strain>
    </source>
</reference>
<feature type="region of interest" description="Disordered" evidence="1">
    <location>
        <begin position="44"/>
        <end position="80"/>
    </location>
</feature>
<accession>A0AA37Z879</accession>
<organism evidence="2 3">
    <name type="scientific">Citrobacter werkmanii</name>
    <dbReference type="NCBI Taxonomy" id="67827"/>
    <lineage>
        <taxon>Bacteria</taxon>
        <taxon>Pseudomonadati</taxon>
        <taxon>Pseudomonadota</taxon>
        <taxon>Gammaproteobacteria</taxon>
        <taxon>Enterobacterales</taxon>
        <taxon>Enterobacteriaceae</taxon>
        <taxon>Citrobacter</taxon>
        <taxon>Citrobacter freundii complex</taxon>
    </lineage>
</organism>
<evidence type="ECO:0000313" key="3">
    <source>
        <dbReference type="Proteomes" id="UP000867745"/>
    </source>
</evidence>
<dbReference type="AlphaFoldDB" id="A0AA37Z879"/>
<feature type="compositionally biased region" description="Low complexity" evidence="1">
    <location>
        <begin position="59"/>
        <end position="78"/>
    </location>
</feature>
<comment type="caution">
    <text evidence="2">The sequence shown here is derived from an EMBL/GenBank/DDBJ whole genome shotgun (WGS) entry which is preliminary data.</text>
</comment>
<name>A0AA37Z879_9ENTR</name>
<reference evidence="2" key="2">
    <citation type="submission" date="2020-11" db="EMBL/GenBank/DDBJ databases">
        <authorList>
            <consortium name="NCBI Pathogen Detection Project"/>
        </authorList>
    </citation>
    <scope>NUCLEOTIDE SEQUENCE</scope>
    <source>
        <strain evidence="2">RS189</strain>
    </source>
</reference>
<dbReference type="Proteomes" id="UP000867745">
    <property type="component" value="Unassembled WGS sequence"/>
</dbReference>
<proteinExistence type="predicted"/>